<dbReference type="EMBL" id="JBCLYO010000007">
    <property type="protein sequence ID" value="KAL0087290.1"/>
    <property type="molecule type" value="Genomic_DNA"/>
</dbReference>
<dbReference type="Proteomes" id="UP001448207">
    <property type="component" value="Unassembled WGS sequence"/>
</dbReference>
<reference evidence="1 2" key="1">
    <citation type="submission" date="2024-04" db="EMBL/GenBank/DDBJ databases">
        <title>Symmetric and asymmetric DNA N6-adenine methylation regulates different biological responses in Mucorales.</title>
        <authorList>
            <consortium name="Lawrence Berkeley National Laboratory"/>
            <person name="Lax C."/>
            <person name="Mondo S.J."/>
            <person name="Osorio-Concepcion M."/>
            <person name="Muszewska A."/>
            <person name="Corrochano-Luque M."/>
            <person name="Gutierrez G."/>
            <person name="Riley R."/>
            <person name="Lipzen A."/>
            <person name="Guo J."/>
            <person name="Hundley H."/>
            <person name="Amirebrahimi M."/>
            <person name="Ng V."/>
            <person name="Lorenzo-Gutierrez D."/>
            <person name="Binder U."/>
            <person name="Yang J."/>
            <person name="Song Y."/>
            <person name="Canovas D."/>
            <person name="Navarro E."/>
            <person name="Freitag M."/>
            <person name="Gabaldon T."/>
            <person name="Grigoriev I.V."/>
            <person name="Corrochano L.M."/>
            <person name="Nicolas F.E."/>
            <person name="Garre V."/>
        </authorList>
    </citation>
    <scope>NUCLEOTIDE SEQUENCE [LARGE SCALE GENOMIC DNA]</scope>
    <source>
        <strain evidence="1 2">L51</strain>
    </source>
</reference>
<accession>A0ABR3B1A6</accession>
<keyword evidence="2" id="KW-1185">Reference proteome</keyword>
<comment type="caution">
    <text evidence="1">The sequence shown here is derived from an EMBL/GenBank/DDBJ whole genome shotgun (WGS) entry which is preliminary data.</text>
</comment>
<protein>
    <submittedName>
        <fullName evidence="1">Uncharacterized protein</fullName>
    </submittedName>
</protein>
<gene>
    <name evidence="1" type="ORF">J3Q64DRAFT_1736781</name>
</gene>
<sequence>MRRWVSKIAGYYVECGQRLKQNNAYLNVYVVAALEQKETQQATSREVDKPTSTSTPTSTFWNRLGSIPVVQDTIHTLETKAGEIQLGRLVVDQAQATITRVQSLTQPFEPLYRPLLSTGESLGCMSLDALESRFPIIQKPTADLVQEIKETPSRVYSTIYLQVDDTVNRVQTPLVTQIHGLVDRWMPAEKDEQQREAKRHVAPDQSFSQLAHKISDRFNRWLTYRLDSAHTTPVDRLVQGTTYQIVDPHSFINERINNLASTTIAGVDATSTFITKHGPGLPVFIDSRIQPWRQRLQEEYSLIRTEALKPDVSPLQKASTLLKTHAILLSPKH</sequence>
<name>A0ABR3B1A6_PHYBL</name>
<proteinExistence type="predicted"/>
<evidence type="ECO:0000313" key="2">
    <source>
        <dbReference type="Proteomes" id="UP001448207"/>
    </source>
</evidence>
<organism evidence="1 2">
    <name type="scientific">Phycomyces blakesleeanus</name>
    <dbReference type="NCBI Taxonomy" id="4837"/>
    <lineage>
        <taxon>Eukaryota</taxon>
        <taxon>Fungi</taxon>
        <taxon>Fungi incertae sedis</taxon>
        <taxon>Mucoromycota</taxon>
        <taxon>Mucoromycotina</taxon>
        <taxon>Mucoromycetes</taxon>
        <taxon>Mucorales</taxon>
        <taxon>Phycomycetaceae</taxon>
        <taxon>Phycomyces</taxon>
    </lineage>
</organism>
<evidence type="ECO:0000313" key="1">
    <source>
        <dbReference type="EMBL" id="KAL0087290.1"/>
    </source>
</evidence>